<reference evidence="3" key="1">
    <citation type="journal article" date="2014" name="Int. J. Syst. Evol. Microbiol.">
        <title>Complete genome sequence of Corynebacterium casei LMG S-19264T (=DSM 44701T), isolated from a smear-ripened cheese.</title>
        <authorList>
            <consortium name="US DOE Joint Genome Institute (JGI-PGF)"/>
            <person name="Walter F."/>
            <person name="Albersmeier A."/>
            <person name="Kalinowski J."/>
            <person name="Ruckert C."/>
        </authorList>
    </citation>
    <scope>NUCLEOTIDE SEQUENCE</scope>
    <source>
        <strain evidence="3">CGMCC 1.15966</strain>
    </source>
</reference>
<evidence type="ECO:0000313" key="3">
    <source>
        <dbReference type="EMBL" id="GGE15833.1"/>
    </source>
</evidence>
<dbReference type="InterPro" id="IPR011006">
    <property type="entry name" value="CheY-like_superfamily"/>
</dbReference>
<reference evidence="3" key="2">
    <citation type="submission" date="2020-09" db="EMBL/GenBank/DDBJ databases">
        <authorList>
            <person name="Sun Q."/>
            <person name="Zhou Y."/>
        </authorList>
    </citation>
    <scope>NUCLEOTIDE SEQUENCE</scope>
    <source>
        <strain evidence="3">CGMCC 1.15966</strain>
    </source>
</reference>
<name>A0A8H9FYJ8_9SPHI</name>
<evidence type="ECO:0000259" key="2">
    <source>
        <dbReference type="PROSITE" id="PS50110"/>
    </source>
</evidence>
<organism evidence="3 4">
    <name type="scientific">Sphingobacterium cellulitidis</name>
    <dbReference type="NCBI Taxonomy" id="1768011"/>
    <lineage>
        <taxon>Bacteria</taxon>
        <taxon>Pseudomonadati</taxon>
        <taxon>Bacteroidota</taxon>
        <taxon>Sphingobacteriia</taxon>
        <taxon>Sphingobacteriales</taxon>
        <taxon>Sphingobacteriaceae</taxon>
        <taxon>Sphingobacterium</taxon>
    </lineage>
</organism>
<dbReference type="RefSeq" id="WP_094256901.1">
    <property type="nucleotide sequence ID" value="NZ_BMKM01000002.1"/>
</dbReference>
<dbReference type="AlphaFoldDB" id="A0A8H9FYJ8"/>
<dbReference type="Proteomes" id="UP000614460">
    <property type="component" value="Unassembled WGS sequence"/>
</dbReference>
<evidence type="ECO:0000313" key="4">
    <source>
        <dbReference type="Proteomes" id="UP000614460"/>
    </source>
</evidence>
<dbReference type="SUPFAM" id="SSF52172">
    <property type="entry name" value="CheY-like"/>
    <property type="match status" value="1"/>
</dbReference>
<gene>
    <name evidence="3" type="ORF">GCM10011516_12010</name>
</gene>
<sequence length="221" mass="25400">MFKKVLIAEDHEVANLSVHKTVQELGVEQVNYVYYCDDALTWIKNAIREGEPYDLLVTDLVFEDDIVPQKISHGKDLIKAAKEIQPELKVIVFSSIDRISLIEDLFRNYQIDGYVRKARHDGQHFKDAMKAVSTNKIYQSPDIRLALRSRNSHEFTNMDIQIISSLSKGILQKNIPQILQDLNIRPSGLSSIEKRLNLMKEVLGFTKNEQLVLYCKDKGLI</sequence>
<dbReference type="EMBL" id="BMKM01000002">
    <property type="protein sequence ID" value="GGE15833.1"/>
    <property type="molecule type" value="Genomic_DNA"/>
</dbReference>
<dbReference type="InterPro" id="IPR001789">
    <property type="entry name" value="Sig_transdc_resp-reg_receiver"/>
</dbReference>
<feature type="modified residue" description="4-aspartylphosphate" evidence="1">
    <location>
        <position position="59"/>
    </location>
</feature>
<comment type="caution">
    <text evidence="3">The sequence shown here is derived from an EMBL/GenBank/DDBJ whole genome shotgun (WGS) entry which is preliminary data.</text>
</comment>
<accession>A0A8H9FYJ8</accession>
<proteinExistence type="predicted"/>
<dbReference type="GO" id="GO:0000160">
    <property type="term" value="P:phosphorelay signal transduction system"/>
    <property type="evidence" value="ECO:0007669"/>
    <property type="project" value="InterPro"/>
</dbReference>
<feature type="domain" description="Response regulatory" evidence="2">
    <location>
        <begin position="4"/>
        <end position="132"/>
    </location>
</feature>
<protein>
    <recommendedName>
        <fullName evidence="2">Response regulatory domain-containing protein</fullName>
    </recommendedName>
</protein>
<keyword evidence="1" id="KW-0597">Phosphoprotein</keyword>
<dbReference type="Gene3D" id="3.40.50.2300">
    <property type="match status" value="1"/>
</dbReference>
<dbReference type="PROSITE" id="PS50110">
    <property type="entry name" value="RESPONSE_REGULATORY"/>
    <property type="match status" value="1"/>
</dbReference>
<keyword evidence="4" id="KW-1185">Reference proteome</keyword>
<evidence type="ECO:0000256" key="1">
    <source>
        <dbReference type="PROSITE-ProRule" id="PRU00169"/>
    </source>
</evidence>